<dbReference type="GO" id="GO:0000287">
    <property type="term" value="F:magnesium ion binding"/>
    <property type="evidence" value="ECO:0007669"/>
    <property type="project" value="InterPro"/>
</dbReference>
<dbReference type="InterPro" id="IPR015278">
    <property type="entry name" value="BglII-like"/>
</dbReference>
<dbReference type="EMBL" id="CCSE01000001">
    <property type="protein sequence ID" value="CEA02951.1"/>
    <property type="molecule type" value="Genomic_DNA"/>
</dbReference>
<dbReference type="STRING" id="1461582.BN1048_01923"/>
<proteinExistence type="predicted"/>
<dbReference type="GO" id="GO:0003677">
    <property type="term" value="F:DNA binding"/>
    <property type="evidence" value="ECO:0007669"/>
    <property type="project" value="InterPro"/>
</dbReference>
<dbReference type="InterPro" id="IPR011335">
    <property type="entry name" value="Restrct_endonuc-II-like"/>
</dbReference>
<dbReference type="SUPFAM" id="SSF52980">
    <property type="entry name" value="Restriction endonuclease-like"/>
    <property type="match status" value="1"/>
</dbReference>
<dbReference type="OrthoDB" id="5189544at2"/>
<gene>
    <name evidence="1" type="ORF">BN1048_01923</name>
</gene>
<keyword evidence="1" id="KW-0540">Nuclease</keyword>
<dbReference type="Pfam" id="PF09195">
    <property type="entry name" value="Endonuc-BglII"/>
    <property type="match status" value="1"/>
</dbReference>
<organism evidence="1 2">
    <name type="scientific">Jeotgalicoccus saudimassiliensis</name>
    <dbReference type="NCBI Taxonomy" id="1461582"/>
    <lineage>
        <taxon>Bacteria</taxon>
        <taxon>Bacillati</taxon>
        <taxon>Bacillota</taxon>
        <taxon>Bacilli</taxon>
        <taxon>Bacillales</taxon>
        <taxon>Staphylococcaceae</taxon>
        <taxon>Jeotgalicoccus</taxon>
    </lineage>
</organism>
<evidence type="ECO:0000313" key="1">
    <source>
        <dbReference type="EMBL" id="CEA02951.1"/>
    </source>
</evidence>
<keyword evidence="2" id="KW-1185">Reference proteome</keyword>
<keyword evidence="1" id="KW-0255">Endonuclease</keyword>
<dbReference type="eggNOG" id="ENOG5030FX9">
    <property type="taxonomic scope" value="Bacteria"/>
</dbReference>
<sequence length="227" mass="25621">MQFIMKSHRYGLEIVNDMDGASEKFVELCNVLKNISEKDLINAYQTLNSGKSLAKTINKLIKNRLTNLGWETESQIFKDSKLNATTRDWRLDFVSPPHFSLEVAFNHSSATTVNLMKPVLASELNHVEKKFQTNFGIIITVTKDMKRTGGFDNAIGTFEGYCEQCKPLMNQLTIPMIIIGIESPETFEITHRKKGNTTKGFIKLHSGTELKIGEYINENGEIVSSIL</sequence>
<dbReference type="InterPro" id="IPR011338">
    <property type="entry name" value="BamHI/BglII/BstY"/>
</dbReference>
<name>A0A078MDY5_9STAP</name>
<dbReference type="Proteomes" id="UP000044136">
    <property type="component" value="Unassembled WGS sequence"/>
</dbReference>
<keyword evidence="1" id="KW-0378">Hydrolase</keyword>
<accession>A0A078MDY5</accession>
<dbReference type="Gene3D" id="3.40.91.20">
    <property type="match status" value="1"/>
</dbReference>
<dbReference type="GO" id="GO:0009307">
    <property type="term" value="P:DNA restriction-modification system"/>
    <property type="evidence" value="ECO:0007669"/>
    <property type="project" value="InterPro"/>
</dbReference>
<protein>
    <submittedName>
        <fullName evidence="1">Restriction endonuclease BglII</fullName>
    </submittedName>
</protein>
<dbReference type="HOGENOM" id="CLU_1319367_0_0_9"/>
<dbReference type="GO" id="GO:0009036">
    <property type="term" value="F:type II site-specific deoxyribonuclease activity"/>
    <property type="evidence" value="ECO:0007669"/>
    <property type="project" value="InterPro"/>
</dbReference>
<reference evidence="1 2" key="1">
    <citation type="submission" date="2014-07" db="EMBL/GenBank/DDBJ databases">
        <authorList>
            <person name="Urmite Genomes Urmite Genomes"/>
        </authorList>
    </citation>
    <scope>NUCLEOTIDE SEQUENCE [LARGE SCALE GENOMIC DNA]</scope>
    <source>
        <strain evidence="1 2">13MG44_air</strain>
    </source>
</reference>
<evidence type="ECO:0000313" key="2">
    <source>
        <dbReference type="Proteomes" id="UP000044136"/>
    </source>
</evidence>
<dbReference type="AlphaFoldDB" id="A0A078MDY5"/>